<evidence type="ECO:0000256" key="12">
    <source>
        <dbReference type="SAM" id="Coils"/>
    </source>
</evidence>
<dbReference type="EC" id="3.1.26.4" evidence="3"/>
<dbReference type="InterPro" id="IPR036691">
    <property type="entry name" value="Endo/exonu/phosph_ase_sf"/>
</dbReference>
<dbReference type="Gene3D" id="4.10.1240.10">
    <property type="entry name" value="GPCR, family 2, extracellular hormone receptor domain"/>
    <property type="match status" value="1"/>
</dbReference>
<feature type="non-terminal residue" evidence="17">
    <location>
        <position position="2383"/>
    </location>
</feature>
<evidence type="ECO:0000259" key="15">
    <source>
        <dbReference type="PROSITE" id="PS50261"/>
    </source>
</evidence>
<feature type="domain" description="G-protein coupled receptors family 2 profile 2" evidence="15">
    <location>
        <begin position="785"/>
        <end position="833"/>
    </location>
</feature>
<dbReference type="InterPro" id="IPR017981">
    <property type="entry name" value="GPCR_2-like_7TM"/>
</dbReference>
<evidence type="ECO:0000256" key="7">
    <source>
        <dbReference type="ARBA" id="ARBA00023040"/>
    </source>
</evidence>
<evidence type="ECO:0000256" key="4">
    <source>
        <dbReference type="ARBA" id="ARBA00022692"/>
    </source>
</evidence>
<dbReference type="PROSITE" id="PS50878">
    <property type="entry name" value="RT_POL"/>
    <property type="match status" value="3"/>
</dbReference>
<evidence type="ECO:0000259" key="16">
    <source>
        <dbReference type="PROSITE" id="PS50878"/>
    </source>
</evidence>
<protein>
    <recommendedName>
        <fullName evidence="3">ribonuclease H</fullName>
        <ecNumber evidence="3">3.1.26.4</ecNumber>
    </recommendedName>
</protein>
<sequence>MYKYDYVYVFNAGSVYRECLENGTWAFKINYSSCEPILEEKRKYPVHYKIALIINYLGHCISVGALVIAFVLFLCLRSIRCLRNVIHWNLITTFILRNIMWLLLQLIDHNIHERNELKQLWKGSKARSIGAGFKLFYYGVDSKRNGVGVVLKEEFVRNVLEVKRVSDRVMSLKLEIEGVMLNVVSGYAPQVGCELEEKERFWSELDEVMESIPTGERVVIGADFNGHVGEGNTGDEEVMGKFGVKERNLEGQMVVDFAKRMDMAVVNTYFQKREEHRVTYKSGGRRTQKLRQALGGQVVLPDDWETTAELIRETGRKVLGVSSGRWKEDKETWWWNEEVQDSIQRKRLAKKKWDMDRTEENRQEYKELQCRVKREVSKAKQKAYDELYTRLDTREGEKDLYRLARQRDRDGKDVQQVRVIKDRDGRVLTSEESVQRRWKEYFEELMNEENEREKRVEGVNSVEQKVDKIRKDEVRKALKRMKSGKAVGPDDIPMEVWKCLGEAAVEFLASLFNRVLESERMPEEWRRSVFVPIFKNKGDVQSCSNYRGIKLMSHTMKLWERVVEARLRKVVEICEQQYGFMPRKSTTDAIFALRILMEKYRDGQRELHCVFVDLEKAYDRVPREELWYCMRKSGVAEKYVRVLQDMYERSRTVVRCAVGQTEEFKVEVGLHQGSALSPFLFAIVMDQLSEEVRQESPWTMMFADDIVICSESREQVEENLERWRFALERRGMKVSHSKTEYMCVNEREGNGTVRLQGEEVKKVQEFKYLGSTVQSNGECGKEPWCRLITTVYNYFVVTNFFWMFVEGCYLHTAIVMTYSTDKLRKWVFLFIGWWKGRELADMMERRKVDILCVQETRWKGSKARSIGAGFKLFYYGVDSKRNGVGVVLKEEFVRNVLEVKRVSDRVMSLKLEIEGVMLNVVSGYAPQVGCELENKERFRSELDEVMESIPTGERVVIEADFNGHVGEGNTGDEEVMGKFGVKERNLEGQMVVDFAKRMDMAVVNTYFQKREEHRVTYKSGGRRTQVVLPDDWETTAEVIRETGRKVLGVSSGRRKEDKETWWWNEEVQDSIQRKRLAKKKWDMDRTEENRQEYKELQRRVKREVSKAKQKAYDELYTRLDTREGEKVLYGLARQRDRDGKDVQQVRVIKDRDGRVLTSEESVQKRWKEYFEELMNEENEREKRVEGVNSVEQKVDKIRKDEVRKALKRMKSGKAVGPDDIPVEVWKCLGEAAVEFLASLFNRVLESEKMPEEWRRSVLVPIFKNKGDVQSCSNYRGIKLMSHTMKVWERVVEARLRKVVEICEQQYGFMPRKSTTDAIFALRILMEKYRDGQRELHCVFVDLEKAYDRVPREELWYCMRKSGVAEKYVRVVQDMYERSRTVVRCAVGQTEEFNVEVGLHQGSALSSFLFAIVMDQLSEEVRQESPWTMMFADDIVICSESREQVEVNLERWRFALERRGMKVSCSKTEYMCVNEREGSGTVRLQGEEVKKVQEFKYLGSTVQSNGECGKEVKKRVQAGIPCPIIIAWAVGKLYNENEQCWFGKEPGKYMDYIYQGPVIVVLLINFVFLFNIVRILMTKLRASTTSETIQYSGRFLAYHAAGPGSTPSQWDTMLYLIGVKAVCFNSSFESVPSGKLPALFHHSPDHESFSSLPLDSATDTLLSSLSSTMDFLCPLSTIRRKNSSLCSLVVRRASQQSERTTISSEEVEENLNLDTDLTSYRTLLSKFSLDHSATPSLTQLSTVAAEEVLQITRSCNPTTCPLDPIPSAMLQTISPDLLPFITTVINGSLTSGHVPTAFKKARVIPILKKPALDPSDISNYRPVSLLSFLSKILERVVCNQLSDYLMQNNLHDPNSLASKQHIPLRLPFWQSLRKLHAARSAKLSSVLILLDLSAAFDTVNHKTLLSTLRSLGICGTAWEWFASYLDGRSYQVTWKGLTSAPRRLSSGVPQGSVLGPLLFSLYTHSLGKVISSHGFSYHCYADDTQLIFSFPPSDTTASARISACLADISSWMTAHQLKLNPSKTELLIIPGDPSPAQDLAISLSNSMISPTASARNLGVTMDNQLSFSSHVTNVTRSCRFLLYNIRRIRPFLSTQATQVLVQSLVISRLDYCNSLLAGLPLNAIRPLQMIQNAAARLVFNLPKFSHTTPLLRSLHWLPVAARIRFKTLMLAYKAKNGPAPSYLKALVTSRTAPRLLRSTSTARLVPPSLREKEKVHSASYSAALVQRDLFILANKLTPHTELAFRRKTRCSVLSMKAVKATLVLLPLLGITYMLFFVNPGDDDISQIVFIYFNSFLQSFQGFFVSVFYCFLNGEVRSAVRKRWHRWQDNHALRVRVARAMSIPSHHLLAFSFHTLNTHHSVTHQQHTPHYTPETGTHTITHLEQ</sequence>
<dbReference type="GO" id="GO:0004930">
    <property type="term" value="F:G protein-coupled receptor activity"/>
    <property type="evidence" value="ECO:0007669"/>
    <property type="project" value="UniProtKB-KW"/>
</dbReference>
<comment type="subcellular location">
    <subcellularLocation>
        <location evidence="1">Membrane</location>
        <topology evidence="1">Multi-pass membrane protein</topology>
    </subcellularLocation>
</comment>
<dbReference type="InterPro" id="IPR000477">
    <property type="entry name" value="RT_dom"/>
</dbReference>
<keyword evidence="18" id="KW-1185">Reference proteome</keyword>
<keyword evidence="6 14" id="KW-1133">Transmembrane helix</keyword>
<dbReference type="PROSITE" id="PS50261">
    <property type="entry name" value="G_PROTEIN_RECEP_F2_4"/>
    <property type="match status" value="3"/>
</dbReference>
<proteinExistence type="inferred from homology"/>
<dbReference type="EMBL" id="JAUCMX010000005">
    <property type="protein sequence ID" value="KAK3546568.1"/>
    <property type="molecule type" value="Genomic_DNA"/>
</dbReference>
<keyword evidence="4 14" id="KW-0812">Transmembrane</keyword>
<evidence type="ECO:0000313" key="18">
    <source>
        <dbReference type="Proteomes" id="UP001274896"/>
    </source>
</evidence>
<evidence type="ECO:0000256" key="1">
    <source>
        <dbReference type="ARBA" id="ARBA00004141"/>
    </source>
</evidence>
<dbReference type="Gene3D" id="3.60.10.10">
    <property type="entry name" value="Endonuclease/exonuclease/phosphatase"/>
    <property type="match status" value="2"/>
</dbReference>
<keyword evidence="11" id="KW-0807">Transducer</keyword>
<dbReference type="Pfam" id="PF00078">
    <property type="entry name" value="RVT_1"/>
    <property type="match status" value="3"/>
</dbReference>
<evidence type="ECO:0000256" key="14">
    <source>
        <dbReference type="SAM" id="Phobius"/>
    </source>
</evidence>
<evidence type="ECO:0000256" key="9">
    <source>
        <dbReference type="ARBA" id="ARBA00023170"/>
    </source>
</evidence>
<reference evidence="17" key="1">
    <citation type="submission" date="2023-06" db="EMBL/GenBank/DDBJ databases">
        <title>Male Hemibagrus guttatus genome.</title>
        <authorList>
            <person name="Bian C."/>
        </authorList>
    </citation>
    <scope>NUCLEOTIDE SEQUENCE</scope>
    <source>
        <strain evidence="17">Male_cb2023</strain>
        <tissue evidence="17">Muscle</tissue>
    </source>
</reference>
<evidence type="ECO:0000313" key="17">
    <source>
        <dbReference type="EMBL" id="KAK3546568.1"/>
    </source>
</evidence>
<evidence type="ECO:0000256" key="10">
    <source>
        <dbReference type="ARBA" id="ARBA00023180"/>
    </source>
</evidence>
<dbReference type="InterPro" id="IPR036445">
    <property type="entry name" value="GPCR_2_extracell_dom_sf"/>
</dbReference>
<evidence type="ECO:0000256" key="3">
    <source>
        <dbReference type="ARBA" id="ARBA00012180"/>
    </source>
</evidence>
<dbReference type="Pfam" id="PF00002">
    <property type="entry name" value="7tm_2"/>
    <property type="match status" value="4"/>
</dbReference>
<dbReference type="InterPro" id="IPR017983">
    <property type="entry name" value="GPCR_2_secretin-like_CS"/>
</dbReference>
<dbReference type="SUPFAM" id="SSF111418">
    <property type="entry name" value="Hormone receptor domain"/>
    <property type="match status" value="1"/>
</dbReference>
<organism evidence="17 18">
    <name type="scientific">Hemibagrus guttatus</name>
    <dbReference type="NCBI Taxonomy" id="175788"/>
    <lineage>
        <taxon>Eukaryota</taxon>
        <taxon>Metazoa</taxon>
        <taxon>Chordata</taxon>
        <taxon>Craniata</taxon>
        <taxon>Vertebrata</taxon>
        <taxon>Euteleostomi</taxon>
        <taxon>Actinopterygii</taxon>
        <taxon>Neopterygii</taxon>
        <taxon>Teleostei</taxon>
        <taxon>Ostariophysi</taxon>
        <taxon>Siluriformes</taxon>
        <taxon>Bagridae</taxon>
        <taxon>Hemibagrus</taxon>
    </lineage>
</organism>
<comment type="similarity">
    <text evidence="2">Belongs to the beta type-B retroviral polymerase family. HERV class-II K(HML-2) pol subfamily.</text>
</comment>
<feature type="transmembrane region" description="Helical" evidence="14">
    <location>
        <begin position="88"/>
        <end position="107"/>
    </location>
</feature>
<feature type="domain" description="Reverse transcriptase" evidence="16">
    <location>
        <begin position="1786"/>
        <end position="2042"/>
    </location>
</feature>
<feature type="transmembrane region" description="Helical" evidence="14">
    <location>
        <begin position="1551"/>
        <end position="1572"/>
    </location>
</feature>
<evidence type="ECO:0000256" key="8">
    <source>
        <dbReference type="ARBA" id="ARBA00023136"/>
    </source>
</evidence>
<keyword evidence="12" id="KW-0175">Coiled coil</keyword>
<dbReference type="SUPFAM" id="SSF56219">
    <property type="entry name" value="DNase I-like"/>
    <property type="match status" value="2"/>
</dbReference>
<dbReference type="PANTHER" id="PTHR19446">
    <property type="entry name" value="REVERSE TRANSCRIPTASES"/>
    <property type="match status" value="1"/>
</dbReference>
<dbReference type="GO" id="GO:0007166">
    <property type="term" value="P:cell surface receptor signaling pathway"/>
    <property type="evidence" value="ECO:0007669"/>
    <property type="project" value="InterPro"/>
</dbReference>
<dbReference type="CDD" id="cd01650">
    <property type="entry name" value="RT_nLTR_like"/>
    <property type="match status" value="3"/>
</dbReference>
<dbReference type="InterPro" id="IPR043502">
    <property type="entry name" value="DNA/RNA_pol_sf"/>
</dbReference>
<dbReference type="InterPro" id="IPR003051">
    <property type="entry name" value="GPCR_2_CRF_rcpt"/>
</dbReference>
<keyword evidence="8 14" id="KW-0472">Membrane</keyword>
<feature type="transmembrane region" description="Helical" evidence="14">
    <location>
        <begin position="2288"/>
        <end position="2310"/>
    </location>
</feature>
<dbReference type="SUPFAM" id="SSF56672">
    <property type="entry name" value="DNA/RNA polymerases"/>
    <property type="match status" value="3"/>
</dbReference>
<dbReference type="InterPro" id="IPR000832">
    <property type="entry name" value="GPCR_2_secretin-like"/>
</dbReference>
<dbReference type="Gene3D" id="1.20.1070.10">
    <property type="entry name" value="Rhodopsin 7-helix transmembrane proteins"/>
    <property type="match status" value="4"/>
</dbReference>
<evidence type="ECO:0000256" key="6">
    <source>
        <dbReference type="ARBA" id="ARBA00022989"/>
    </source>
</evidence>
<evidence type="ECO:0000256" key="13">
    <source>
        <dbReference type="SAM" id="MobiDB-lite"/>
    </source>
</evidence>
<dbReference type="Gene3D" id="3.30.70.270">
    <property type="match status" value="2"/>
</dbReference>
<dbReference type="GO" id="GO:0016020">
    <property type="term" value="C:membrane"/>
    <property type="evidence" value="ECO:0007669"/>
    <property type="project" value="UniProtKB-SubCell"/>
</dbReference>
<keyword evidence="5" id="KW-0732">Signal</keyword>
<keyword evidence="9" id="KW-0675">Receptor</keyword>
<gene>
    <name evidence="17" type="ORF">QTP70_028504</name>
</gene>
<keyword evidence="10" id="KW-0325">Glycoprotein</keyword>
<evidence type="ECO:0000256" key="5">
    <source>
        <dbReference type="ARBA" id="ARBA00022729"/>
    </source>
</evidence>
<dbReference type="PRINTS" id="PR01279">
    <property type="entry name" value="CRFRECEPTOR"/>
</dbReference>
<comment type="caution">
    <text evidence="17">The sequence shown here is derived from an EMBL/GenBank/DDBJ whole genome shotgun (WGS) entry which is preliminary data.</text>
</comment>
<dbReference type="InterPro" id="IPR043128">
    <property type="entry name" value="Rev_trsase/Diguanyl_cyclase"/>
</dbReference>
<dbReference type="PRINTS" id="PR00249">
    <property type="entry name" value="GPCRSECRETIN"/>
</dbReference>
<feature type="transmembrane region" description="Helical" evidence="14">
    <location>
        <begin position="2256"/>
        <end position="2276"/>
    </location>
</feature>
<evidence type="ECO:0000256" key="2">
    <source>
        <dbReference type="ARBA" id="ARBA00010879"/>
    </source>
</evidence>
<feature type="domain" description="Reverse transcriptase" evidence="16">
    <location>
        <begin position="1242"/>
        <end position="1501"/>
    </location>
</feature>
<name>A0AAE0RAM7_9TELE</name>
<dbReference type="Proteomes" id="UP001274896">
    <property type="component" value="Unassembled WGS sequence"/>
</dbReference>
<feature type="domain" description="G-protein coupled receptors family 2 profile 2" evidence="15">
    <location>
        <begin position="1518"/>
        <end position="1587"/>
    </location>
</feature>
<keyword evidence="7" id="KW-0297">G-protein coupled receptor</keyword>
<dbReference type="PROSITE" id="PS00650">
    <property type="entry name" value="G_PROTEIN_RECEP_F2_2"/>
    <property type="match status" value="1"/>
</dbReference>
<feature type="region of interest" description="Disordered" evidence="13">
    <location>
        <begin position="2362"/>
        <end position="2383"/>
    </location>
</feature>
<feature type="domain" description="G-protein coupled receptors family 2 profile 2" evidence="15">
    <location>
        <begin position="2255"/>
        <end position="2311"/>
    </location>
</feature>
<feature type="domain" description="Reverse transcriptase" evidence="16">
    <location>
        <begin position="514"/>
        <end position="773"/>
    </location>
</feature>
<feature type="coiled-coil region" evidence="12">
    <location>
        <begin position="1076"/>
        <end position="1110"/>
    </location>
</feature>
<evidence type="ECO:0000256" key="11">
    <source>
        <dbReference type="ARBA" id="ARBA00023224"/>
    </source>
</evidence>
<dbReference type="GO" id="GO:0004523">
    <property type="term" value="F:RNA-DNA hybrid ribonuclease activity"/>
    <property type="evidence" value="ECO:0007669"/>
    <property type="project" value="UniProtKB-EC"/>
</dbReference>
<accession>A0AAE0RAM7</accession>
<feature type="transmembrane region" description="Helical" evidence="14">
    <location>
        <begin position="50"/>
        <end position="76"/>
    </location>
</feature>